<dbReference type="PROSITE" id="PS50088">
    <property type="entry name" value="ANK_REPEAT"/>
    <property type="match status" value="1"/>
</dbReference>
<keyword evidence="3" id="KW-0067">ATP-binding</keyword>
<dbReference type="InterPro" id="IPR011009">
    <property type="entry name" value="Kinase-like_dom_sf"/>
</dbReference>
<reference evidence="8 9" key="1">
    <citation type="submission" date="2019-04" db="EMBL/GenBank/DDBJ databases">
        <title>Fungal friends and foes A comparative genomics study of 23 Aspergillus species from section Flavi.</title>
        <authorList>
            <consortium name="DOE Joint Genome Institute"/>
            <person name="Kjaerbolling I."/>
            <person name="Vesth T.C."/>
            <person name="Frisvad J.C."/>
            <person name="Nybo J.L."/>
            <person name="Theobald S."/>
            <person name="Kildgaard S."/>
            <person name="Petersen T.I."/>
            <person name="Kuo A."/>
            <person name="Sato A."/>
            <person name="Lyhne E.K."/>
            <person name="Kogle M.E."/>
            <person name="Wiebenga A."/>
            <person name="Kun R.S."/>
            <person name="Lubbers R.J."/>
            <person name="Makela M.R."/>
            <person name="Barry K."/>
            <person name="Chovatia M."/>
            <person name="Clum A."/>
            <person name="Daum C."/>
            <person name="Haridas S."/>
            <person name="He G."/>
            <person name="LaButti K."/>
            <person name="Lipzen A."/>
            <person name="Mondo S."/>
            <person name="Pangilinan J."/>
            <person name="Riley R."/>
            <person name="Salamov A."/>
            <person name="Simmons B.A."/>
            <person name="Magnuson J.K."/>
            <person name="Henrissat B."/>
            <person name="Mortensen U.H."/>
            <person name="Larsen T.O."/>
            <person name="De vries R.P."/>
            <person name="Grigoriev I.V."/>
            <person name="Machida M."/>
            <person name="Baker S.E."/>
            <person name="Andersen M.R."/>
        </authorList>
    </citation>
    <scope>NUCLEOTIDE SEQUENCE [LARGE SCALE GENOMIC DNA]</scope>
    <source>
        <strain evidence="8 9">CBS 126849</strain>
    </source>
</reference>
<dbReference type="SUPFAM" id="SSF48403">
    <property type="entry name" value="Ankyrin repeat"/>
    <property type="match status" value="1"/>
</dbReference>
<feature type="region of interest" description="Disordered" evidence="5">
    <location>
        <begin position="888"/>
        <end position="912"/>
    </location>
</feature>
<dbReference type="InterPro" id="IPR051681">
    <property type="entry name" value="Ser/Thr_Kinases-Pseudokinases"/>
</dbReference>
<dbReference type="SUPFAM" id="SSF56112">
    <property type="entry name" value="Protein kinase-like (PK-like)"/>
    <property type="match status" value="1"/>
</dbReference>
<evidence type="ECO:0000256" key="3">
    <source>
        <dbReference type="ARBA" id="ARBA00022840"/>
    </source>
</evidence>
<keyword evidence="6" id="KW-1133">Transmembrane helix</keyword>
<feature type="transmembrane region" description="Helical" evidence="6">
    <location>
        <begin position="1476"/>
        <end position="1497"/>
    </location>
</feature>
<feature type="transmembrane region" description="Helical" evidence="6">
    <location>
        <begin position="1435"/>
        <end position="1464"/>
    </location>
</feature>
<feature type="compositionally biased region" description="Basic and acidic residues" evidence="5">
    <location>
        <begin position="895"/>
        <end position="912"/>
    </location>
</feature>
<feature type="transmembrane region" description="Helical" evidence="6">
    <location>
        <begin position="1517"/>
        <end position="1542"/>
    </location>
</feature>
<proteinExistence type="inferred from homology"/>
<keyword evidence="4" id="KW-0040">ANK repeat</keyword>
<keyword evidence="9" id="KW-1185">Reference proteome</keyword>
<dbReference type="PANTHER" id="PTHR44329:SF298">
    <property type="entry name" value="MIXED LINEAGE KINASE DOMAIN-LIKE PROTEIN"/>
    <property type="match status" value="1"/>
</dbReference>
<keyword evidence="2" id="KW-0547">Nucleotide-binding</keyword>
<feature type="repeat" description="ANK" evidence="4">
    <location>
        <begin position="583"/>
        <end position="615"/>
    </location>
</feature>
<gene>
    <name evidence="8" type="ORF">BDV33DRAFT_198533</name>
</gene>
<keyword evidence="6" id="KW-0812">Transmembrane</keyword>
<evidence type="ECO:0000313" key="9">
    <source>
        <dbReference type="Proteomes" id="UP000326799"/>
    </source>
</evidence>
<dbReference type="Gene3D" id="1.25.40.20">
    <property type="entry name" value="Ankyrin repeat-containing domain"/>
    <property type="match status" value="1"/>
</dbReference>
<dbReference type="SMART" id="SM00248">
    <property type="entry name" value="ANK"/>
    <property type="match status" value="3"/>
</dbReference>
<dbReference type="Pfam" id="PF00069">
    <property type="entry name" value="Pkinase"/>
    <property type="match status" value="1"/>
</dbReference>
<dbReference type="EMBL" id="ML733394">
    <property type="protein sequence ID" value="KAB8225624.1"/>
    <property type="molecule type" value="Genomic_DNA"/>
</dbReference>
<feature type="domain" description="Protein kinase" evidence="7">
    <location>
        <begin position="62"/>
        <end position="337"/>
    </location>
</feature>
<dbReference type="Gene3D" id="1.10.510.10">
    <property type="entry name" value="Transferase(Phosphotransferase) domain 1"/>
    <property type="match status" value="1"/>
</dbReference>
<accession>A0A5N6FA87</accession>
<evidence type="ECO:0000256" key="4">
    <source>
        <dbReference type="PROSITE-ProRule" id="PRU00023"/>
    </source>
</evidence>
<evidence type="ECO:0000313" key="8">
    <source>
        <dbReference type="EMBL" id="KAB8225624.1"/>
    </source>
</evidence>
<protein>
    <recommendedName>
        <fullName evidence="7">Protein kinase domain-containing protein</fullName>
    </recommendedName>
</protein>
<dbReference type="GO" id="GO:0005524">
    <property type="term" value="F:ATP binding"/>
    <property type="evidence" value="ECO:0007669"/>
    <property type="project" value="UniProtKB-KW"/>
</dbReference>
<dbReference type="InterPro" id="IPR000719">
    <property type="entry name" value="Prot_kinase_dom"/>
</dbReference>
<dbReference type="PROSITE" id="PS00108">
    <property type="entry name" value="PROTEIN_KINASE_ST"/>
    <property type="match status" value="1"/>
</dbReference>
<evidence type="ECO:0000256" key="5">
    <source>
        <dbReference type="SAM" id="MobiDB-lite"/>
    </source>
</evidence>
<dbReference type="InterPro" id="IPR036770">
    <property type="entry name" value="Ankyrin_rpt-contain_sf"/>
</dbReference>
<dbReference type="PANTHER" id="PTHR44329">
    <property type="entry name" value="SERINE/THREONINE-PROTEIN KINASE TNNI3K-RELATED"/>
    <property type="match status" value="1"/>
</dbReference>
<dbReference type="Pfam" id="PF13637">
    <property type="entry name" value="Ank_4"/>
    <property type="match status" value="1"/>
</dbReference>
<organism evidence="8 9">
    <name type="scientific">Aspergillus novoparasiticus</name>
    <dbReference type="NCBI Taxonomy" id="986946"/>
    <lineage>
        <taxon>Eukaryota</taxon>
        <taxon>Fungi</taxon>
        <taxon>Dikarya</taxon>
        <taxon>Ascomycota</taxon>
        <taxon>Pezizomycotina</taxon>
        <taxon>Eurotiomycetes</taxon>
        <taxon>Eurotiomycetidae</taxon>
        <taxon>Eurotiales</taxon>
        <taxon>Aspergillaceae</taxon>
        <taxon>Aspergillus</taxon>
        <taxon>Aspergillus subgen. Circumdati</taxon>
    </lineage>
</organism>
<evidence type="ECO:0000256" key="2">
    <source>
        <dbReference type="ARBA" id="ARBA00022741"/>
    </source>
</evidence>
<comment type="similarity">
    <text evidence="1">Belongs to the protein kinase superfamily. TKL Ser/Thr protein kinase family.</text>
</comment>
<feature type="transmembrane region" description="Helical" evidence="6">
    <location>
        <begin position="1384"/>
        <end position="1405"/>
    </location>
</feature>
<evidence type="ECO:0000256" key="1">
    <source>
        <dbReference type="ARBA" id="ARBA00005843"/>
    </source>
</evidence>
<name>A0A5N6FA87_9EURO</name>
<dbReference type="Proteomes" id="UP000326799">
    <property type="component" value="Unassembled WGS sequence"/>
</dbReference>
<dbReference type="InterPro" id="IPR002110">
    <property type="entry name" value="Ankyrin_rpt"/>
</dbReference>
<dbReference type="GO" id="GO:0004672">
    <property type="term" value="F:protein kinase activity"/>
    <property type="evidence" value="ECO:0007669"/>
    <property type="project" value="InterPro"/>
</dbReference>
<evidence type="ECO:0000256" key="6">
    <source>
        <dbReference type="SAM" id="Phobius"/>
    </source>
</evidence>
<dbReference type="InterPro" id="IPR008271">
    <property type="entry name" value="Ser/Thr_kinase_AS"/>
</dbReference>
<dbReference type="PROSITE" id="PS50011">
    <property type="entry name" value="PROTEIN_KINASE_DOM"/>
    <property type="match status" value="1"/>
</dbReference>
<dbReference type="GO" id="GO:0097527">
    <property type="term" value="P:necroptotic signaling pathway"/>
    <property type="evidence" value="ECO:0007669"/>
    <property type="project" value="TreeGrafter"/>
</dbReference>
<dbReference type="SMART" id="SM00220">
    <property type="entry name" value="S_TKc"/>
    <property type="match status" value="1"/>
</dbReference>
<evidence type="ECO:0000259" key="7">
    <source>
        <dbReference type="PROSITE" id="PS50011"/>
    </source>
</evidence>
<keyword evidence="6" id="KW-0472">Membrane</keyword>
<sequence>MTSGAISLEGTISFAQRNTARLPPSPTNTHVHDEETCDFLALVTAVADLYSNPDVLEMQGRAHRGRPLGRGAVSQVLTVNAAMVRPSANISTQINRERRVVVIKRADSRIFFANGRPCNISLARSFISEIRILSHPPLRQHPNIIRILGIKWDYFHTNYPEPLILVEKADMDLREFQKANSSLPFATKKSIALDIGAGLSALHQCGIIHGDLKPQNVLIFSNPTYHAKISDFSHSCIDNGEVGTLVGGTYAYAAPEWQTCAASASLRKTDIYSFGLIFSGLILGCEPATALETGERIPAAAFHCFKEDDTMRDRIYKCLLETDRSRPDLHLEEFPMIKTILDCTLQLDPAKRDLDRVLQLLSRRTYKHQFGLYKLDYPAASPKLSIPYHDLRFVSMVVMDHIVDSLKLVAESKTDTRRAAACTELAICYACDLVKETCLNKVPDSEQSVTYLIRAAELGDKWARCIVARVAQGMQVAIPDKYPVQDWLYDAARKGSRDALASLRDLDRAMYDDALMSYRTTFWRKLLPGFTTLGSFSSNPGDIVSSEGDTFLHWIASSGQLEILQRFRPVDLPQNVLDSRNDQGDTPLLCAVRAGHYGMLVALVNLNADGRITNNAGENGLHFLGSLNAENVNTAANLLVMAGAQMDAEAEEYTGITYFETRPIVKGCPKLRAAMLNYPHALRALFDVEQTRWGLESQSHRSLTAFALRFIVAWAIRLCYTEILEVLRDYLSSSKLIQELQGARFWTNGARYSLIELWVLGSASSCPLSGIDMPNRFWRYINHSSRQHNALERSLLFLRDLDQKILEIPCFGARNPTFFAIKEGNRDAFRCLHTHFPKNETTFPVTKCRKEIHSRIMHVNHKRVVLSEERRKWLDFARRSNKFVPPIKQAAYGPDKSDPARARVFEERKRDPERSRLEREQWIYGRSSDGRSGEFRSLHDVDSDDEADMQDNANCIDVPPKPGPFIFMFEPLEQSSTEPSPEDAAFAIALHEGEAIRPLPNNYRKWLGLVDAVLLSIVCGQRGIFHDLITGPASVTMSLGSVSLCYVRAGCHGTGMDYEDLRPFFPENVSCQTIRRNKPRSSNGYVEFDGRLNYTLLYMATIARSRHRDIFLAEILTNDMTRLGLTQPAGWTTNSWFEDMCLSLDDSCGQTCALYQAASLRWDDLSLFLLKHGASPQGTCYMRRERNVGEPYKATVLSRLVGSTHNINGEVETLLRQAVTLRLDHIINMRDVTAIFGSGPNAGHHLDWDREDGKLFWRHHEHWLHSQDIRLWQSISQAAKAQGCLIKPSRSDGAYILEAAWRRDVPALQTLLDLGLDPNYRAPAWKVWKLNITAIDVVAWTNAVTESFCTDSGLVLKEHDAKIVAMLREYKGTRGREFLLEYQIVLGILQSFVTPVVVLIFLVSAHYTFDPWMSKICSWGWDTLKEDWKGHDDKVIVLVIYCVDRVITGGWALLLTVLCLVWCYDDDDDGRSSNGGEPAFIFSSLVIVATTAKVLVAHVTDDELASAVIYNSFLVDAAIYIFILLLFFSVAFPCLIPGYWWLGRLWRLAEDLQGGCALVHVRNALYRGASRGNSPRHRATARELTAHRGPFLTEERGILTLKTWHKPLALVTGIGYCTSRKWMNLWERFMGRRSEQGERIGLLEDFDGEDVSMSPP</sequence>